<comment type="caution">
    <text evidence="2">The sequence shown here is derived from an EMBL/GenBank/DDBJ whole genome shotgun (WGS) entry which is preliminary data.</text>
</comment>
<gene>
    <name evidence="2" type="ORF">EK21DRAFT_118330</name>
</gene>
<sequence length="480" mass="53759">MSQHPDYDSFITRRISIQKLLSSYRQDSPGIRGCLRWTRDCARVTSTMDESIAHDNTMPPPHRPTIARPPTPRPQSEEVVDSHRQSSPAAACLTTPRLVPVQVPKVAQDALSSPPKEAATSRGTWLTESTAQSTQFLDKAREEFEVFKRKERIAGYKRRLEKFDKNMRKEKEKQERDDWNREVRRQRPDSELWRRDFSFNVPTKRPHSFRTPPMSPKGSVLSTELTLDTSNEEREIKQRVDSSELDSAEVLADNFLRLGEAKGIVRPKNPGPSASEGRIQPWRGPYELPLFPPSTADPHPGSPVDFASPTFDCLDSFVAASPGARKNADIKTYHEHLSDLHRTSSPRNPILSVFDPCTRAEVSAEHQTKYARILGLSTTNIALPNPDTKSTSTRPPSCKSLPSLSNSVSTASALSPLNSRRTRTISTISDPSADAFLRHVRASQEARAAKTMKGQEKKKSMGVFIDEDEKGFLADGRVPL</sequence>
<name>A0A9P4LH66_9PLEO</name>
<dbReference type="Proteomes" id="UP000799777">
    <property type="component" value="Unassembled WGS sequence"/>
</dbReference>
<feature type="region of interest" description="Disordered" evidence="1">
    <location>
        <begin position="384"/>
        <end position="419"/>
    </location>
</feature>
<evidence type="ECO:0000313" key="2">
    <source>
        <dbReference type="EMBL" id="KAF2023879.1"/>
    </source>
</evidence>
<feature type="compositionally biased region" description="Pro residues" evidence="1">
    <location>
        <begin position="58"/>
        <end position="73"/>
    </location>
</feature>
<evidence type="ECO:0000256" key="1">
    <source>
        <dbReference type="SAM" id="MobiDB-lite"/>
    </source>
</evidence>
<proteinExistence type="predicted"/>
<protein>
    <submittedName>
        <fullName evidence="2">Uncharacterized protein</fullName>
    </submittedName>
</protein>
<organism evidence="2 3">
    <name type="scientific">Setomelanomma holmii</name>
    <dbReference type="NCBI Taxonomy" id="210430"/>
    <lineage>
        <taxon>Eukaryota</taxon>
        <taxon>Fungi</taxon>
        <taxon>Dikarya</taxon>
        <taxon>Ascomycota</taxon>
        <taxon>Pezizomycotina</taxon>
        <taxon>Dothideomycetes</taxon>
        <taxon>Pleosporomycetidae</taxon>
        <taxon>Pleosporales</taxon>
        <taxon>Pleosporineae</taxon>
        <taxon>Phaeosphaeriaceae</taxon>
        <taxon>Setomelanomma</taxon>
    </lineage>
</organism>
<feature type="compositionally biased region" description="Basic and acidic residues" evidence="1">
    <location>
        <begin position="231"/>
        <end position="241"/>
    </location>
</feature>
<accession>A0A9P4LH66</accession>
<evidence type="ECO:0000313" key="3">
    <source>
        <dbReference type="Proteomes" id="UP000799777"/>
    </source>
</evidence>
<feature type="region of interest" description="Disordered" evidence="1">
    <location>
        <begin position="50"/>
        <end position="96"/>
    </location>
</feature>
<dbReference type="OrthoDB" id="3684119at2759"/>
<feature type="compositionally biased region" description="Polar residues" evidence="1">
    <location>
        <begin position="220"/>
        <end position="229"/>
    </location>
</feature>
<feature type="region of interest" description="Disordered" evidence="1">
    <location>
        <begin position="108"/>
        <end position="127"/>
    </location>
</feature>
<reference evidence="2" key="1">
    <citation type="journal article" date="2020" name="Stud. Mycol.">
        <title>101 Dothideomycetes genomes: a test case for predicting lifestyles and emergence of pathogens.</title>
        <authorList>
            <person name="Haridas S."/>
            <person name="Albert R."/>
            <person name="Binder M."/>
            <person name="Bloem J."/>
            <person name="Labutti K."/>
            <person name="Salamov A."/>
            <person name="Andreopoulos B."/>
            <person name="Baker S."/>
            <person name="Barry K."/>
            <person name="Bills G."/>
            <person name="Bluhm B."/>
            <person name="Cannon C."/>
            <person name="Castanera R."/>
            <person name="Culley D."/>
            <person name="Daum C."/>
            <person name="Ezra D."/>
            <person name="Gonzalez J."/>
            <person name="Henrissat B."/>
            <person name="Kuo A."/>
            <person name="Liang C."/>
            <person name="Lipzen A."/>
            <person name="Lutzoni F."/>
            <person name="Magnuson J."/>
            <person name="Mondo S."/>
            <person name="Nolan M."/>
            <person name="Ohm R."/>
            <person name="Pangilinan J."/>
            <person name="Park H.-J."/>
            <person name="Ramirez L."/>
            <person name="Alfaro M."/>
            <person name="Sun H."/>
            <person name="Tritt A."/>
            <person name="Yoshinaga Y."/>
            <person name="Zwiers L.-H."/>
            <person name="Turgeon B."/>
            <person name="Goodwin S."/>
            <person name="Spatafora J."/>
            <person name="Crous P."/>
            <person name="Grigoriev I."/>
        </authorList>
    </citation>
    <scope>NUCLEOTIDE SEQUENCE</scope>
    <source>
        <strain evidence="2">CBS 110217</strain>
    </source>
</reference>
<keyword evidence="3" id="KW-1185">Reference proteome</keyword>
<dbReference type="EMBL" id="ML978319">
    <property type="protein sequence ID" value="KAF2023879.1"/>
    <property type="molecule type" value="Genomic_DNA"/>
</dbReference>
<dbReference type="AlphaFoldDB" id="A0A9P4LH66"/>
<feature type="region of interest" description="Disordered" evidence="1">
    <location>
        <begin position="204"/>
        <end position="241"/>
    </location>
</feature>